<gene>
    <name evidence="1" type="ORF">MLD38_035318</name>
</gene>
<evidence type="ECO:0000313" key="2">
    <source>
        <dbReference type="Proteomes" id="UP001057402"/>
    </source>
</evidence>
<evidence type="ECO:0000313" key="1">
    <source>
        <dbReference type="EMBL" id="KAI4322001.1"/>
    </source>
</evidence>
<dbReference type="Proteomes" id="UP001057402">
    <property type="component" value="Chromosome 10"/>
</dbReference>
<name>A0ACB9MEA6_9MYRT</name>
<reference evidence="2" key="1">
    <citation type="journal article" date="2023" name="Front. Plant Sci.">
        <title>Chromosomal-level genome assembly of Melastoma candidum provides insights into trichome evolution.</title>
        <authorList>
            <person name="Zhong Y."/>
            <person name="Wu W."/>
            <person name="Sun C."/>
            <person name="Zou P."/>
            <person name="Liu Y."/>
            <person name="Dai S."/>
            <person name="Zhou R."/>
        </authorList>
    </citation>
    <scope>NUCLEOTIDE SEQUENCE [LARGE SCALE GENOMIC DNA]</scope>
</reference>
<dbReference type="EMBL" id="CM042889">
    <property type="protein sequence ID" value="KAI4322001.1"/>
    <property type="molecule type" value="Genomic_DNA"/>
</dbReference>
<protein>
    <submittedName>
        <fullName evidence="1">Uncharacterized protein</fullName>
    </submittedName>
</protein>
<accession>A0ACB9MEA6</accession>
<keyword evidence="2" id="KW-1185">Reference proteome</keyword>
<organism evidence="1 2">
    <name type="scientific">Melastoma candidum</name>
    <dbReference type="NCBI Taxonomy" id="119954"/>
    <lineage>
        <taxon>Eukaryota</taxon>
        <taxon>Viridiplantae</taxon>
        <taxon>Streptophyta</taxon>
        <taxon>Embryophyta</taxon>
        <taxon>Tracheophyta</taxon>
        <taxon>Spermatophyta</taxon>
        <taxon>Magnoliopsida</taxon>
        <taxon>eudicotyledons</taxon>
        <taxon>Gunneridae</taxon>
        <taxon>Pentapetalae</taxon>
        <taxon>rosids</taxon>
        <taxon>malvids</taxon>
        <taxon>Myrtales</taxon>
        <taxon>Melastomataceae</taxon>
        <taxon>Melastomatoideae</taxon>
        <taxon>Melastomateae</taxon>
        <taxon>Melastoma</taxon>
    </lineage>
</organism>
<sequence length="89" mass="9604">MASSKALLVLVIVLSVVLAVSSEAALLSSQEGAKEANNWRFGQGGGHGRTHRLPRRMGVMNVMAIEVVVVVGVAVEEEEGDIHRRRQSR</sequence>
<comment type="caution">
    <text evidence="1">The sequence shown here is derived from an EMBL/GenBank/DDBJ whole genome shotgun (WGS) entry which is preliminary data.</text>
</comment>
<proteinExistence type="predicted"/>